<gene>
    <name evidence="1" type="ORF">WISP_22575</name>
</gene>
<reference evidence="1" key="1">
    <citation type="submission" date="2019-10" db="EMBL/GenBank/DDBJ databases">
        <authorList>
            <person name="Soares A.E.R."/>
            <person name="Aleixo A."/>
            <person name="Schneider P."/>
            <person name="Miyaki C.Y."/>
            <person name="Schneider M.P."/>
            <person name="Mello C."/>
            <person name="Vasconcelos A.T.R."/>
        </authorList>
    </citation>
    <scope>NUCLEOTIDE SEQUENCE</scope>
    <source>
        <tissue evidence="1">Muscle</tissue>
    </source>
</reference>
<protein>
    <submittedName>
        <fullName evidence="1">Uncharacterized protein</fullName>
    </submittedName>
</protein>
<proteinExistence type="predicted"/>
<dbReference type="EMBL" id="WHWB01032453">
    <property type="protein sequence ID" value="KAJ7425663.1"/>
    <property type="molecule type" value="Genomic_DNA"/>
</dbReference>
<organism evidence="1 2">
    <name type="scientific">Willisornis vidua</name>
    <name type="common">Xingu scale-backed antbird</name>
    <dbReference type="NCBI Taxonomy" id="1566151"/>
    <lineage>
        <taxon>Eukaryota</taxon>
        <taxon>Metazoa</taxon>
        <taxon>Chordata</taxon>
        <taxon>Craniata</taxon>
        <taxon>Vertebrata</taxon>
        <taxon>Euteleostomi</taxon>
        <taxon>Archelosauria</taxon>
        <taxon>Archosauria</taxon>
        <taxon>Dinosauria</taxon>
        <taxon>Saurischia</taxon>
        <taxon>Theropoda</taxon>
        <taxon>Coelurosauria</taxon>
        <taxon>Aves</taxon>
        <taxon>Neognathae</taxon>
        <taxon>Neoaves</taxon>
        <taxon>Telluraves</taxon>
        <taxon>Australaves</taxon>
        <taxon>Passeriformes</taxon>
        <taxon>Thamnophilidae</taxon>
        <taxon>Willisornis</taxon>
    </lineage>
</organism>
<keyword evidence="2" id="KW-1185">Reference proteome</keyword>
<name>A0ABQ9DMT6_9PASS</name>
<sequence>MLRKRVLQIRLYELTAVDWIYGICTPRKHGMDQNSIFLFITKKKKNALSLTGLVNVMDFMSAKISEGGETQASREAVDAPFLEVFKARAAVNASVSNLSSSHLCSMVSISLASLSVYYHQRAFECPLAVRIDASGISDS</sequence>
<accession>A0ABQ9DMT6</accession>
<evidence type="ECO:0000313" key="2">
    <source>
        <dbReference type="Proteomes" id="UP001145742"/>
    </source>
</evidence>
<evidence type="ECO:0000313" key="1">
    <source>
        <dbReference type="EMBL" id="KAJ7425663.1"/>
    </source>
</evidence>
<comment type="caution">
    <text evidence="1">The sequence shown here is derived from an EMBL/GenBank/DDBJ whole genome shotgun (WGS) entry which is preliminary data.</text>
</comment>
<dbReference type="Proteomes" id="UP001145742">
    <property type="component" value="Unassembled WGS sequence"/>
</dbReference>